<dbReference type="Proteomes" id="UP000232688">
    <property type="component" value="Unassembled WGS sequence"/>
</dbReference>
<sequence length="406" mass="46538">MKKKEFHAVINRNVTSTSTLQALEEHCKVRIAIEDMRNKDATSAIEDHTADSNENLFLISGEKSSNDEFEDDEIVTNPKESGVMSLSPQLQNEDSLSHTPNKRKMNDERIVQYLNSMNQSFKELKDTFKSDIMRNIEDKDNRFRLYCEKILMDFYNMVDIFPNLSRKVGERKYIIQNISSLFKFYEVTFGNVSFDWIESHSPASKLTKSPTNSGIVKVDISGVRLFDDKEIFHAEVSAHHRHHQVIMLLTAKKSLHTDILNLIAILLDHLRVLVEDATKVKVFSLQVIEYRMTLYSLNMLNDGTFLTSELYSTLLPFSLDAISKYKGILYLMAVLHEEITKQISIMKDFDLAVHHNGKSIVRDVLKIPKEEEIKVESSINTKLLTSRTSGEHEVEDKVAGAEGKTN</sequence>
<proteinExistence type="predicted"/>
<evidence type="ECO:0000313" key="3">
    <source>
        <dbReference type="Proteomes" id="UP000232688"/>
    </source>
</evidence>
<reference evidence="2 3" key="1">
    <citation type="submission" date="2017-10" db="EMBL/GenBank/DDBJ databases">
        <title>Extensive intraspecific genome diversity in a model arbuscular mycorrhizal fungus.</title>
        <authorList>
            <person name="Chen E.C.H."/>
            <person name="Morin E."/>
            <person name="Baudet D."/>
            <person name="Noel J."/>
            <person name="Ndikumana S."/>
            <person name="Charron P."/>
            <person name="St-Onge C."/>
            <person name="Giorgi J."/>
            <person name="Grigoriev I.V."/>
            <person name="Roux C."/>
            <person name="Martin F.M."/>
            <person name="Corradi N."/>
        </authorList>
    </citation>
    <scope>NUCLEOTIDE SEQUENCE [LARGE SCALE GENOMIC DNA]</scope>
    <source>
        <strain evidence="2 3">A1</strain>
    </source>
</reference>
<evidence type="ECO:0000256" key="1">
    <source>
        <dbReference type="SAM" id="MobiDB-lite"/>
    </source>
</evidence>
<feature type="region of interest" description="Disordered" evidence="1">
    <location>
        <begin position="386"/>
        <end position="406"/>
    </location>
</feature>
<gene>
    <name evidence="2" type="ORF">RhiirA1_390032</name>
</gene>
<name>A0A2N0S978_9GLOM</name>
<dbReference type="VEuPathDB" id="FungiDB:FUN_001671"/>
<feature type="compositionally biased region" description="Polar residues" evidence="1">
    <location>
        <begin position="84"/>
        <end position="99"/>
    </location>
</feature>
<feature type="compositionally biased region" description="Basic and acidic residues" evidence="1">
    <location>
        <begin position="389"/>
        <end position="406"/>
    </location>
</feature>
<comment type="caution">
    <text evidence="2">The sequence shown here is derived from an EMBL/GenBank/DDBJ whole genome shotgun (WGS) entry which is preliminary data.</text>
</comment>
<feature type="region of interest" description="Disordered" evidence="1">
    <location>
        <begin position="80"/>
        <end position="102"/>
    </location>
</feature>
<dbReference type="AlphaFoldDB" id="A0A2N0S978"/>
<accession>A0A2N0S978</accession>
<dbReference type="VEuPathDB" id="FungiDB:FUN_001670"/>
<dbReference type="VEuPathDB" id="FungiDB:RhiirA1_390032"/>
<evidence type="ECO:0000313" key="2">
    <source>
        <dbReference type="EMBL" id="PKC72110.1"/>
    </source>
</evidence>
<dbReference type="EMBL" id="LLXH01000138">
    <property type="protein sequence ID" value="PKC72110.1"/>
    <property type="molecule type" value="Genomic_DNA"/>
</dbReference>
<reference evidence="2 3" key="2">
    <citation type="submission" date="2017-10" db="EMBL/GenBank/DDBJ databases">
        <title>Genome analyses suggest a sexual origin of heterokaryosis in a supposedly ancient asexual fungus.</title>
        <authorList>
            <person name="Corradi N."/>
            <person name="Sedzielewska K."/>
            <person name="Noel J."/>
            <person name="Charron P."/>
            <person name="Farinelli L."/>
            <person name="Marton T."/>
            <person name="Kruger M."/>
            <person name="Pelin A."/>
            <person name="Brachmann A."/>
            <person name="Corradi N."/>
        </authorList>
    </citation>
    <scope>NUCLEOTIDE SEQUENCE [LARGE SCALE GENOMIC DNA]</scope>
    <source>
        <strain evidence="2 3">A1</strain>
    </source>
</reference>
<dbReference type="VEuPathDB" id="FungiDB:RhiirFUN_026269"/>
<dbReference type="VEuPathDB" id="FungiDB:RhiirFUN_026270"/>
<protein>
    <submittedName>
        <fullName evidence="2">Uncharacterized protein</fullName>
    </submittedName>
</protein>
<organism evidence="2 3">
    <name type="scientific">Rhizophagus irregularis</name>
    <dbReference type="NCBI Taxonomy" id="588596"/>
    <lineage>
        <taxon>Eukaryota</taxon>
        <taxon>Fungi</taxon>
        <taxon>Fungi incertae sedis</taxon>
        <taxon>Mucoromycota</taxon>
        <taxon>Glomeromycotina</taxon>
        <taxon>Glomeromycetes</taxon>
        <taxon>Glomerales</taxon>
        <taxon>Glomeraceae</taxon>
        <taxon>Rhizophagus</taxon>
    </lineage>
</organism>